<keyword evidence="3" id="KW-0804">Transcription</keyword>
<dbReference type="PANTHER" id="PTHR36511:SF3">
    <property type="entry name" value="ANTITOXIN HIGA-2"/>
    <property type="match status" value="1"/>
</dbReference>
<sequence length="95" mass="10027">METAEDLGAYGVVSKASLSKVKALCVQPPVYTPERVVAIRTTIARMSQAVFASFLNVSVSTVQKWESPAADKHPSGAAAKLLQLVEARGVEALIA</sequence>
<dbReference type="SUPFAM" id="SSF47413">
    <property type="entry name" value="lambda repressor-like DNA-binding domains"/>
    <property type="match status" value="1"/>
</dbReference>
<protein>
    <submittedName>
        <fullName evidence="4">Transcriptional regulator</fullName>
    </submittedName>
</protein>
<keyword evidence="2" id="KW-0238">DNA-binding</keyword>
<evidence type="ECO:0000256" key="3">
    <source>
        <dbReference type="ARBA" id="ARBA00023163"/>
    </source>
</evidence>
<dbReference type="Proteomes" id="UP000464787">
    <property type="component" value="Chromosome"/>
</dbReference>
<dbReference type="AlphaFoldDB" id="A0A857JCC7"/>
<dbReference type="EMBL" id="CP047650">
    <property type="protein sequence ID" value="QHJ01655.1"/>
    <property type="molecule type" value="Genomic_DNA"/>
</dbReference>
<dbReference type="InterPro" id="IPR052359">
    <property type="entry name" value="HTH-type_reg/antitoxin"/>
</dbReference>
<reference evidence="4 5" key="1">
    <citation type="submission" date="2020-01" db="EMBL/GenBank/DDBJ databases">
        <title>Genome sequencing of strain KACC 21265.</title>
        <authorList>
            <person name="Heo J."/>
            <person name="Kim S.-J."/>
            <person name="Kim J.-S."/>
            <person name="Hong S.-B."/>
            <person name="Kwon S.-W."/>
        </authorList>
    </citation>
    <scope>NUCLEOTIDE SEQUENCE [LARGE SCALE GENOMIC DNA]</scope>
    <source>
        <strain evidence="4 5">KACC 21265</strain>
    </source>
</reference>
<gene>
    <name evidence="4" type="ORF">GT347_21105</name>
</gene>
<organism evidence="4 5">
    <name type="scientific">Xylophilus rhododendri</name>
    <dbReference type="NCBI Taxonomy" id="2697032"/>
    <lineage>
        <taxon>Bacteria</taxon>
        <taxon>Pseudomonadati</taxon>
        <taxon>Pseudomonadota</taxon>
        <taxon>Betaproteobacteria</taxon>
        <taxon>Burkholderiales</taxon>
        <taxon>Xylophilus</taxon>
    </lineage>
</organism>
<evidence type="ECO:0000256" key="2">
    <source>
        <dbReference type="ARBA" id="ARBA00023125"/>
    </source>
</evidence>
<keyword evidence="5" id="KW-1185">Reference proteome</keyword>
<name>A0A857JCC7_9BURK</name>
<evidence type="ECO:0000256" key="1">
    <source>
        <dbReference type="ARBA" id="ARBA00023015"/>
    </source>
</evidence>
<dbReference type="PANTHER" id="PTHR36511">
    <property type="entry name" value="MERR FAMILY BACTERIAL REGULATORY PROTEIN"/>
    <property type="match status" value="1"/>
</dbReference>
<evidence type="ECO:0000313" key="5">
    <source>
        <dbReference type="Proteomes" id="UP000464787"/>
    </source>
</evidence>
<accession>A0A857JCC7</accession>
<proteinExistence type="predicted"/>
<evidence type="ECO:0000313" key="4">
    <source>
        <dbReference type="EMBL" id="QHJ01655.1"/>
    </source>
</evidence>
<dbReference type="Gene3D" id="1.10.260.40">
    <property type="entry name" value="lambda repressor-like DNA-binding domains"/>
    <property type="match status" value="1"/>
</dbReference>
<keyword evidence="1" id="KW-0805">Transcription regulation</keyword>
<dbReference type="GO" id="GO:0003677">
    <property type="term" value="F:DNA binding"/>
    <property type="evidence" value="ECO:0007669"/>
    <property type="project" value="UniProtKB-KW"/>
</dbReference>
<dbReference type="InterPro" id="IPR010982">
    <property type="entry name" value="Lambda_DNA-bd_dom_sf"/>
</dbReference>
<dbReference type="KEGG" id="xyk:GT347_21105"/>